<dbReference type="AlphaFoldDB" id="A0A2U1KJ63"/>
<evidence type="ECO:0000313" key="2">
    <source>
        <dbReference type="EMBL" id="PWA36758.1"/>
    </source>
</evidence>
<evidence type="ECO:0000256" key="1">
    <source>
        <dbReference type="SAM" id="MobiDB-lite"/>
    </source>
</evidence>
<dbReference type="OrthoDB" id="1045822at2759"/>
<feature type="region of interest" description="Disordered" evidence="1">
    <location>
        <begin position="1"/>
        <end position="21"/>
    </location>
</feature>
<reference evidence="2 3" key="1">
    <citation type="journal article" date="2018" name="Mol. Plant">
        <title>The genome of Artemisia annua provides insight into the evolution of Asteraceae family and artemisinin biosynthesis.</title>
        <authorList>
            <person name="Shen Q."/>
            <person name="Zhang L."/>
            <person name="Liao Z."/>
            <person name="Wang S."/>
            <person name="Yan T."/>
            <person name="Shi P."/>
            <person name="Liu M."/>
            <person name="Fu X."/>
            <person name="Pan Q."/>
            <person name="Wang Y."/>
            <person name="Lv Z."/>
            <person name="Lu X."/>
            <person name="Zhang F."/>
            <person name="Jiang W."/>
            <person name="Ma Y."/>
            <person name="Chen M."/>
            <person name="Hao X."/>
            <person name="Li L."/>
            <person name="Tang Y."/>
            <person name="Lv G."/>
            <person name="Zhou Y."/>
            <person name="Sun X."/>
            <person name="Brodelius P.E."/>
            <person name="Rose J.K.C."/>
            <person name="Tang K."/>
        </authorList>
    </citation>
    <scope>NUCLEOTIDE SEQUENCE [LARGE SCALE GENOMIC DNA]</scope>
    <source>
        <strain evidence="3">cv. Huhao1</strain>
        <tissue evidence="2">Leaf</tissue>
    </source>
</reference>
<comment type="caution">
    <text evidence="2">The sequence shown here is derived from an EMBL/GenBank/DDBJ whole genome shotgun (WGS) entry which is preliminary data.</text>
</comment>
<dbReference type="PANTHER" id="PTHR15907">
    <property type="entry name" value="DUF614 FAMILY PROTEIN-RELATED"/>
    <property type="match status" value="1"/>
</dbReference>
<dbReference type="Pfam" id="PF04749">
    <property type="entry name" value="PLAC8"/>
    <property type="match status" value="1"/>
</dbReference>
<keyword evidence="3" id="KW-1185">Reference proteome</keyword>
<gene>
    <name evidence="2" type="ORF">CTI12_AA590860</name>
</gene>
<dbReference type="Proteomes" id="UP000245207">
    <property type="component" value="Unassembled WGS sequence"/>
</dbReference>
<accession>A0A2U1KJ63</accession>
<proteinExistence type="predicted"/>
<organism evidence="2 3">
    <name type="scientific">Artemisia annua</name>
    <name type="common">Sweet wormwood</name>
    <dbReference type="NCBI Taxonomy" id="35608"/>
    <lineage>
        <taxon>Eukaryota</taxon>
        <taxon>Viridiplantae</taxon>
        <taxon>Streptophyta</taxon>
        <taxon>Embryophyta</taxon>
        <taxon>Tracheophyta</taxon>
        <taxon>Spermatophyta</taxon>
        <taxon>Magnoliopsida</taxon>
        <taxon>eudicotyledons</taxon>
        <taxon>Gunneridae</taxon>
        <taxon>Pentapetalae</taxon>
        <taxon>asterids</taxon>
        <taxon>campanulids</taxon>
        <taxon>Asterales</taxon>
        <taxon>Asteraceae</taxon>
        <taxon>Asteroideae</taxon>
        <taxon>Anthemideae</taxon>
        <taxon>Artemisiinae</taxon>
        <taxon>Artemisia</taxon>
    </lineage>
</organism>
<dbReference type="STRING" id="35608.A0A2U1KJ63"/>
<dbReference type="EMBL" id="PKPP01017710">
    <property type="protein sequence ID" value="PWA36758.1"/>
    <property type="molecule type" value="Genomic_DNA"/>
</dbReference>
<evidence type="ECO:0000313" key="3">
    <source>
        <dbReference type="Proteomes" id="UP000245207"/>
    </source>
</evidence>
<protein>
    <submittedName>
        <fullName evidence="2">Cell number regulator 10</fullName>
    </submittedName>
</protein>
<name>A0A2U1KJ63_ARTAN</name>
<sequence length="173" mass="19682">MVSSIELPAPSPPQPYGHKQSKQYVTGVPTQLHMVPSGQWSTGLCDCGDDFSNCCITWWCPCVTFGQIAEILDKGNTSCAVHGAIYAILAYITRFQWIYSWVYRSKMRHQYTLPGEPCHDCIIHWCCEPCALCQEYRELRNRGFDMYLGWNGNMARQNHGVVITPIAPAEMKR</sequence>
<dbReference type="InterPro" id="IPR006461">
    <property type="entry name" value="PLAC_motif_containing"/>
</dbReference>
<dbReference type="NCBIfam" id="TIGR01571">
    <property type="entry name" value="A_thal_Cys_rich"/>
    <property type="match status" value="1"/>
</dbReference>